<accession>A0A1I5M6Q7</accession>
<evidence type="ECO:0000313" key="3">
    <source>
        <dbReference type="Proteomes" id="UP000199306"/>
    </source>
</evidence>
<evidence type="ECO:0000313" key="2">
    <source>
        <dbReference type="EMBL" id="SFP05272.1"/>
    </source>
</evidence>
<keyword evidence="3" id="KW-1185">Reference proteome</keyword>
<keyword evidence="1" id="KW-0812">Transmembrane</keyword>
<reference evidence="2 3" key="1">
    <citation type="submission" date="2016-10" db="EMBL/GenBank/DDBJ databases">
        <authorList>
            <person name="de Groot N.N."/>
        </authorList>
    </citation>
    <scope>NUCLEOTIDE SEQUENCE [LARGE SCALE GENOMIC DNA]</scope>
    <source>
        <strain evidence="3">E92,LMG 26720,CCM 7988</strain>
    </source>
</reference>
<organism evidence="2 3">
    <name type="scientific">Pseudarcicella hirudinis</name>
    <dbReference type="NCBI Taxonomy" id="1079859"/>
    <lineage>
        <taxon>Bacteria</taxon>
        <taxon>Pseudomonadati</taxon>
        <taxon>Bacteroidota</taxon>
        <taxon>Cytophagia</taxon>
        <taxon>Cytophagales</taxon>
        <taxon>Flectobacillaceae</taxon>
        <taxon>Pseudarcicella</taxon>
    </lineage>
</organism>
<proteinExistence type="predicted"/>
<name>A0A1I5M6Q7_9BACT</name>
<dbReference type="STRING" id="1079859.SAMN04515674_101160"/>
<gene>
    <name evidence="2" type="ORF">SAMN04515674_101160</name>
</gene>
<protein>
    <submittedName>
        <fullName evidence="2">Uncharacterized protein</fullName>
    </submittedName>
</protein>
<dbReference type="Proteomes" id="UP000199306">
    <property type="component" value="Unassembled WGS sequence"/>
</dbReference>
<feature type="transmembrane region" description="Helical" evidence="1">
    <location>
        <begin position="170"/>
        <end position="191"/>
    </location>
</feature>
<evidence type="ECO:0000256" key="1">
    <source>
        <dbReference type="SAM" id="Phobius"/>
    </source>
</evidence>
<dbReference type="RefSeq" id="WP_092010657.1">
    <property type="nucleotide sequence ID" value="NZ_FOXH01000001.1"/>
</dbReference>
<keyword evidence="1" id="KW-1133">Transmembrane helix</keyword>
<dbReference type="EMBL" id="FOXH01000001">
    <property type="protein sequence ID" value="SFP05272.1"/>
    <property type="molecule type" value="Genomic_DNA"/>
</dbReference>
<sequence>MFIFFKEFKREYPEFMPGPSVKNFWLFTLKKEANIQSATMPGLFQSVNYSLLLAGFALIIILEGAATKIASVYGVSLMAILAAIVVDIILAVISHIYHGKICLLKNKLFIEETKQKRDQINRSISNLKWWSWFWYTIILFSGLFKFYWFYIVYKIYLIPFGLNYDAYSILVFFCYFVASWLHIFCTGYVFYTSYFHYRIHKEERKYIYLPEDKLLDDNSLRDKKNPRPITANVELIPVKEGSHSLYKDEKDGKYYLETLGIFLDEELRRMIDRQHNADQRRTLAQEGVRIQLDILNK</sequence>
<feature type="transmembrane region" description="Helical" evidence="1">
    <location>
        <begin position="47"/>
        <end position="66"/>
    </location>
</feature>
<dbReference type="AlphaFoldDB" id="A0A1I5M6Q7"/>
<feature type="transmembrane region" description="Helical" evidence="1">
    <location>
        <begin position="132"/>
        <end position="150"/>
    </location>
</feature>
<feature type="transmembrane region" description="Helical" evidence="1">
    <location>
        <begin position="72"/>
        <end position="97"/>
    </location>
</feature>
<keyword evidence="1" id="KW-0472">Membrane</keyword>